<accession>A0ABY1NWW9</accession>
<sequence length="75" mass="8570">MKFFYLSSNPNDNGIHEVHDRECEHIPSAYDRDYLGPYNSGKEALRKALVIKEKVGLCESCCIPKERSYTSNVSD</sequence>
<dbReference type="EMBL" id="FXUA01000003">
    <property type="protein sequence ID" value="SMP20519.1"/>
    <property type="molecule type" value="Genomic_DNA"/>
</dbReference>
<evidence type="ECO:0000313" key="2">
    <source>
        <dbReference type="Proteomes" id="UP001157915"/>
    </source>
</evidence>
<proteinExistence type="predicted"/>
<evidence type="ECO:0000313" key="1">
    <source>
        <dbReference type="EMBL" id="SMP20519.1"/>
    </source>
</evidence>
<gene>
    <name evidence="1" type="ORF">SAMN06265367_103136</name>
</gene>
<name>A0ABY1NWW9_9BACT</name>
<keyword evidence="2" id="KW-1185">Reference proteome</keyword>
<organism evidence="1 2">
    <name type="scientific">Algoriphagus winogradskyi</name>
    <dbReference type="NCBI Taxonomy" id="237017"/>
    <lineage>
        <taxon>Bacteria</taxon>
        <taxon>Pseudomonadati</taxon>
        <taxon>Bacteroidota</taxon>
        <taxon>Cytophagia</taxon>
        <taxon>Cytophagales</taxon>
        <taxon>Cyclobacteriaceae</taxon>
        <taxon>Algoriphagus</taxon>
    </lineage>
</organism>
<comment type="caution">
    <text evidence="1">The sequence shown here is derived from an EMBL/GenBank/DDBJ whole genome shotgun (WGS) entry which is preliminary data.</text>
</comment>
<dbReference type="RefSeq" id="WP_283412667.1">
    <property type="nucleotide sequence ID" value="NZ_FXUA01000003.1"/>
</dbReference>
<dbReference type="Proteomes" id="UP001157915">
    <property type="component" value="Unassembled WGS sequence"/>
</dbReference>
<reference evidence="1 2" key="1">
    <citation type="submission" date="2017-05" db="EMBL/GenBank/DDBJ databases">
        <authorList>
            <person name="Varghese N."/>
            <person name="Submissions S."/>
        </authorList>
    </citation>
    <scope>NUCLEOTIDE SEQUENCE [LARGE SCALE GENOMIC DNA]</scope>
    <source>
        <strain evidence="1 2">DSM 15360</strain>
    </source>
</reference>
<protein>
    <submittedName>
        <fullName evidence="1">Uncharacterized protein</fullName>
    </submittedName>
</protein>